<comment type="similarity">
    <text evidence="1">Belongs to the WD repeat G protein beta family. Ribosomal protein RACK1 subfamily.</text>
</comment>
<keyword evidence="4" id="KW-0217">Developmental protein</keyword>
<evidence type="ECO:0000256" key="3">
    <source>
        <dbReference type="ARBA" id="ARBA00022980"/>
    </source>
</evidence>
<dbReference type="FunFam" id="2.130.10.10:FF:000615">
    <property type="entry name" value="Receptor for activated C kinase 1"/>
    <property type="match status" value="1"/>
</dbReference>
<evidence type="ECO:0000313" key="7">
    <source>
        <dbReference type="Proteomes" id="UP000236370"/>
    </source>
</evidence>
<dbReference type="Proteomes" id="UP000236370">
    <property type="component" value="Unassembled WGS sequence"/>
</dbReference>
<dbReference type="GO" id="GO:0043022">
    <property type="term" value="F:ribosome binding"/>
    <property type="evidence" value="ECO:0007669"/>
    <property type="project" value="InterPro"/>
</dbReference>
<dbReference type="GO" id="GO:0005840">
    <property type="term" value="C:ribosome"/>
    <property type="evidence" value="ECO:0007669"/>
    <property type="project" value="UniProtKB-KW"/>
</dbReference>
<dbReference type="PANTHER" id="PTHR19868">
    <property type="entry name" value="RECEPTOR FOR ACTIVATED PROTEIN KINASE C RACK1"/>
    <property type="match status" value="1"/>
</dbReference>
<comment type="caution">
    <text evidence="6">The sequence shown here is derived from an EMBL/GenBank/DDBJ whole genome shotgun (WGS) entry which is preliminary data.</text>
</comment>
<evidence type="ECO:0000256" key="1">
    <source>
        <dbReference type="ARBA" id="ARBA00007253"/>
    </source>
</evidence>
<keyword evidence="2" id="KW-0341">Growth regulation</keyword>
<evidence type="ECO:0000256" key="2">
    <source>
        <dbReference type="ARBA" id="ARBA00022604"/>
    </source>
</evidence>
<dbReference type="InterPro" id="IPR036322">
    <property type="entry name" value="WD40_repeat_dom_sf"/>
</dbReference>
<dbReference type="Pfam" id="PF00400">
    <property type="entry name" value="WD40"/>
    <property type="match status" value="1"/>
</dbReference>
<dbReference type="SUPFAM" id="SSF50978">
    <property type="entry name" value="WD40 repeat-like"/>
    <property type="match status" value="1"/>
</dbReference>
<protein>
    <recommendedName>
        <fullName evidence="5">Small ribosomal subunit protein RACK1</fullName>
    </recommendedName>
</protein>
<dbReference type="Gene3D" id="2.130.10.10">
    <property type="entry name" value="YVTN repeat-like/Quinoprotein amine dehydrogenase"/>
    <property type="match status" value="1"/>
</dbReference>
<dbReference type="InterPro" id="IPR045223">
    <property type="entry name" value="RACK1-like"/>
</dbReference>
<accession>A0A2J8JT68</accession>
<sequence length="82" mass="8651">YTLDGGDIINALCFSPNRYWLCAATGPSIKIWDLEGKIIVDELKQEVISTSSKAEPPQCTSLAWSADGQVSGSVLSGDSASS</sequence>
<dbReference type="GO" id="GO:0007369">
    <property type="term" value="P:gastrulation"/>
    <property type="evidence" value="ECO:0007669"/>
    <property type="project" value="UniProtKB-KW"/>
</dbReference>
<dbReference type="GO" id="GO:0045182">
    <property type="term" value="F:translation regulator activity"/>
    <property type="evidence" value="ECO:0007669"/>
    <property type="project" value="InterPro"/>
</dbReference>
<evidence type="ECO:0000256" key="5">
    <source>
        <dbReference type="ARBA" id="ARBA00035297"/>
    </source>
</evidence>
<dbReference type="AlphaFoldDB" id="A0A2J8JT68"/>
<dbReference type="InterPro" id="IPR015943">
    <property type="entry name" value="WD40/YVTN_repeat-like_dom_sf"/>
</dbReference>
<keyword evidence="4" id="KW-0306">Gastrulation</keyword>
<organism evidence="6 7">
    <name type="scientific">Pan troglodytes</name>
    <name type="common">Chimpanzee</name>
    <dbReference type="NCBI Taxonomy" id="9598"/>
    <lineage>
        <taxon>Eukaryota</taxon>
        <taxon>Metazoa</taxon>
        <taxon>Chordata</taxon>
        <taxon>Craniata</taxon>
        <taxon>Vertebrata</taxon>
        <taxon>Euteleostomi</taxon>
        <taxon>Mammalia</taxon>
        <taxon>Eutheria</taxon>
        <taxon>Euarchontoglires</taxon>
        <taxon>Primates</taxon>
        <taxon>Haplorrhini</taxon>
        <taxon>Catarrhini</taxon>
        <taxon>Hominidae</taxon>
        <taxon>Pan</taxon>
    </lineage>
</organism>
<keyword evidence="3" id="KW-0687">Ribonucleoprotein</keyword>
<gene>
    <name evidence="6" type="ORF">CK820_G0044438</name>
</gene>
<feature type="non-terminal residue" evidence="6">
    <location>
        <position position="1"/>
    </location>
</feature>
<reference evidence="6 7" key="1">
    <citation type="submission" date="2017-12" db="EMBL/GenBank/DDBJ databases">
        <title>High-resolution comparative analysis of great ape genomes.</title>
        <authorList>
            <person name="Pollen A."/>
            <person name="Hastie A."/>
            <person name="Hormozdiari F."/>
            <person name="Dougherty M."/>
            <person name="Liu R."/>
            <person name="Chaisson M."/>
            <person name="Hoppe E."/>
            <person name="Hill C."/>
            <person name="Pang A."/>
            <person name="Hillier L."/>
            <person name="Baker C."/>
            <person name="Armstrong J."/>
            <person name="Shendure J."/>
            <person name="Paten B."/>
            <person name="Wilson R."/>
            <person name="Chao H."/>
            <person name="Schneider V."/>
            <person name="Ventura M."/>
            <person name="Kronenberg Z."/>
            <person name="Murali S."/>
            <person name="Gordon D."/>
            <person name="Cantsilieris S."/>
            <person name="Munson K."/>
            <person name="Nelson B."/>
            <person name="Raja A."/>
            <person name="Underwood J."/>
            <person name="Diekhans M."/>
            <person name="Fiddes I."/>
            <person name="Haussler D."/>
            <person name="Eichler E."/>
        </authorList>
    </citation>
    <scope>NUCLEOTIDE SEQUENCE [LARGE SCALE GENOMIC DNA]</scope>
    <source>
        <strain evidence="6">Yerkes chimp pedigree #C0471</strain>
    </source>
</reference>
<keyword evidence="3" id="KW-0689">Ribosomal protein</keyword>
<evidence type="ECO:0000256" key="4">
    <source>
        <dbReference type="ARBA" id="ARBA00023218"/>
    </source>
</evidence>
<proteinExistence type="inferred from homology"/>
<name>A0A2J8JT68_PANTR</name>
<dbReference type="EMBL" id="NBAG03000426">
    <property type="protein sequence ID" value="PNI25972.1"/>
    <property type="molecule type" value="Genomic_DNA"/>
</dbReference>
<dbReference type="InterPro" id="IPR001680">
    <property type="entry name" value="WD40_rpt"/>
</dbReference>
<evidence type="ECO:0000313" key="6">
    <source>
        <dbReference type="EMBL" id="PNI25972.1"/>
    </source>
</evidence>